<dbReference type="EMBL" id="BAAAKK010000004">
    <property type="protein sequence ID" value="GAA1422976.1"/>
    <property type="molecule type" value="Genomic_DNA"/>
</dbReference>
<name>A0ABP4JJY1_9MICO</name>
<proteinExistence type="predicted"/>
<sequence>MSRQRIAQEAPGTDLRLDDFPAVDLAVDRRLVRVHGAGHGPGWFSSDKGGRFDLTAPRGTSYAGDALAVALREALGGLARQGRVPVAEARLRAASIVVGVAGRFAAVSVPEAARFGVTSELTSMPMYTVPQMWAEAFAAAGFDGIRYTARFTPGPANSWAVFGPAGAHPLGRVVEAIPGIEACRLAGLHVLADIPASSALTTLPPPTP</sequence>
<protein>
    <recommendedName>
        <fullName evidence="1">RES domain-containing protein</fullName>
    </recommendedName>
</protein>
<dbReference type="Proteomes" id="UP001501266">
    <property type="component" value="Unassembled WGS sequence"/>
</dbReference>
<dbReference type="RefSeq" id="WP_343919315.1">
    <property type="nucleotide sequence ID" value="NZ_BAAAKK010000004.1"/>
</dbReference>
<reference evidence="3" key="1">
    <citation type="journal article" date="2019" name="Int. J. Syst. Evol. Microbiol.">
        <title>The Global Catalogue of Microorganisms (GCM) 10K type strain sequencing project: providing services to taxonomists for standard genome sequencing and annotation.</title>
        <authorList>
            <consortium name="The Broad Institute Genomics Platform"/>
            <consortium name="The Broad Institute Genome Sequencing Center for Infectious Disease"/>
            <person name="Wu L."/>
            <person name="Ma J."/>
        </authorList>
    </citation>
    <scope>NUCLEOTIDE SEQUENCE [LARGE SCALE GENOMIC DNA]</scope>
    <source>
        <strain evidence="3">JCM 12398</strain>
    </source>
</reference>
<accession>A0ABP4JJY1</accession>
<feature type="domain" description="RES" evidence="1">
    <location>
        <begin position="31"/>
        <end position="167"/>
    </location>
</feature>
<dbReference type="InterPro" id="IPR014914">
    <property type="entry name" value="RES_dom"/>
</dbReference>
<comment type="caution">
    <text evidence="2">The sequence shown here is derived from an EMBL/GenBank/DDBJ whole genome shotgun (WGS) entry which is preliminary data.</text>
</comment>
<gene>
    <name evidence="2" type="ORF">GCM10009640_16610</name>
</gene>
<evidence type="ECO:0000313" key="2">
    <source>
        <dbReference type="EMBL" id="GAA1422976.1"/>
    </source>
</evidence>
<dbReference type="Pfam" id="PF08808">
    <property type="entry name" value="RES"/>
    <property type="match status" value="1"/>
</dbReference>
<evidence type="ECO:0000259" key="1">
    <source>
        <dbReference type="Pfam" id="PF08808"/>
    </source>
</evidence>
<evidence type="ECO:0000313" key="3">
    <source>
        <dbReference type="Proteomes" id="UP001501266"/>
    </source>
</evidence>
<organism evidence="2 3">
    <name type="scientific">Agrococcus citreus</name>
    <dbReference type="NCBI Taxonomy" id="84643"/>
    <lineage>
        <taxon>Bacteria</taxon>
        <taxon>Bacillati</taxon>
        <taxon>Actinomycetota</taxon>
        <taxon>Actinomycetes</taxon>
        <taxon>Micrococcales</taxon>
        <taxon>Microbacteriaceae</taxon>
        <taxon>Agrococcus</taxon>
    </lineage>
</organism>
<keyword evidence="3" id="KW-1185">Reference proteome</keyword>